<dbReference type="NCBIfam" id="TIGR00009">
    <property type="entry name" value="L28"/>
    <property type="match status" value="1"/>
</dbReference>
<keyword evidence="7" id="KW-1185">Reference proteome</keyword>
<dbReference type="InterPro" id="IPR034704">
    <property type="entry name" value="Ribosomal_bL28/bL31-like_sf"/>
</dbReference>
<dbReference type="Pfam" id="PF00830">
    <property type="entry name" value="Ribosomal_L28"/>
    <property type="match status" value="1"/>
</dbReference>
<comment type="caution">
    <text evidence="6">The sequence shown here is derived from an EMBL/GenBank/DDBJ whole genome shotgun (WGS) entry which is preliminary data.</text>
</comment>
<evidence type="ECO:0000256" key="3">
    <source>
        <dbReference type="ARBA" id="ARBA00023274"/>
    </source>
</evidence>
<dbReference type="GO" id="GO:0003735">
    <property type="term" value="F:structural constituent of ribosome"/>
    <property type="evidence" value="ECO:0007669"/>
    <property type="project" value="InterPro"/>
</dbReference>
<dbReference type="AlphaFoldDB" id="A0A1S9PGE1"/>
<organism evidence="6 7">
    <name type="scientific">Mucilaginibacter pedocola</name>
    <dbReference type="NCBI Taxonomy" id="1792845"/>
    <lineage>
        <taxon>Bacteria</taxon>
        <taxon>Pseudomonadati</taxon>
        <taxon>Bacteroidota</taxon>
        <taxon>Sphingobacteriia</taxon>
        <taxon>Sphingobacteriales</taxon>
        <taxon>Sphingobacteriaceae</taxon>
        <taxon>Mucilaginibacter</taxon>
    </lineage>
</organism>
<dbReference type="InterPro" id="IPR026569">
    <property type="entry name" value="Ribosomal_bL28"/>
</dbReference>
<dbReference type="PANTHER" id="PTHR13528">
    <property type="entry name" value="39S RIBOSOMAL PROTEIN L28, MITOCHONDRIAL"/>
    <property type="match status" value="1"/>
</dbReference>
<dbReference type="HAMAP" id="MF_00373">
    <property type="entry name" value="Ribosomal_bL28"/>
    <property type="match status" value="1"/>
</dbReference>
<evidence type="ECO:0000256" key="5">
    <source>
        <dbReference type="HAMAP-Rule" id="MF_00373"/>
    </source>
</evidence>
<dbReference type="Proteomes" id="UP000189739">
    <property type="component" value="Unassembled WGS sequence"/>
</dbReference>
<name>A0A1S9PGE1_9SPHI</name>
<comment type="similarity">
    <text evidence="1 5">Belongs to the bacterial ribosomal protein bL28 family.</text>
</comment>
<dbReference type="Gene3D" id="2.30.170.40">
    <property type="entry name" value="Ribosomal protein L28/L24"/>
    <property type="match status" value="1"/>
</dbReference>
<keyword evidence="3 5" id="KW-0687">Ribonucleoprotein</keyword>
<dbReference type="STRING" id="1792845.BC343_27330"/>
<protein>
    <recommendedName>
        <fullName evidence="4 5">Large ribosomal subunit protein bL28</fullName>
    </recommendedName>
</protein>
<evidence type="ECO:0000256" key="4">
    <source>
        <dbReference type="ARBA" id="ARBA00035174"/>
    </source>
</evidence>
<dbReference type="EMBL" id="MBTF01000010">
    <property type="protein sequence ID" value="OOQ60043.1"/>
    <property type="molecule type" value="Genomic_DNA"/>
</dbReference>
<sequence>MSRICDLTGKGYMNGNSVSNSNAKTKRKFHPNLQLKKFYIPEEDKWITLKVSTSAVKTISKLGITACINKFVKKGSI</sequence>
<evidence type="ECO:0000313" key="7">
    <source>
        <dbReference type="Proteomes" id="UP000189739"/>
    </source>
</evidence>
<proteinExistence type="inferred from homology"/>
<dbReference type="RefSeq" id="WP_078348016.1">
    <property type="nucleotide sequence ID" value="NZ_MBTF01000010.1"/>
</dbReference>
<dbReference type="SUPFAM" id="SSF143800">
    <property type="entry name" value="L28p-like"/>
    <property type="match status" value="1"/>
</dbReference>
<dbReference type="PANTHER" id="PTHR13528:SF2">
    <property type="entry name" value="LARGE RIBOSOMAL SUBUNIT PROTEIN BL28M"/>
    <property type="match status" value="1"/>
</dbReference>
<accession>A0A1S9PGE1</accession>
<dbReference type="GO" id="GO:0006412">
    <property type="term" value="P:translation"/>
    <property type="evidence" value="ECO:0007669"/>
    <property type="project" value="UniProtKB-UniRule"/>
</dbReference>
<evidence type="ECO:0000256" key="1">
    <source>
        <dbReference type="ARBA" id="ARBA00008760"/>
    </source>
</evidence>
<dbReference type="GO" id="GO:1990904">
    <property type="term" value="C:ribonucleoprotein complex"/>
    <property type="evidence" value="ECO:0007669"/>
    <property type="project" value="UniProtKB-KW"/>
</dbReference>
<dbReference type="GO" id="GO:0005840">
    <property type="term" value="C:ribosome"/>
    <property type="evidence" value="ECO:0007669"/>
    <property type="project" value="UniProtKB-KW"/>
</dbReference>
<dbReference type="OrthoDB" id="9805609at2"/>
<dbReference type="InterPro" id="IPR037147">
    <property type="entry name" value="Ribosomal_bL28_sf"/>
</dbReference>
<gene>
    <name evidence="5" type="primary">rpmB</name>
    <name evidence="6" type="ORF">BC343_27330</name>
</gene>
<dbReference type="InterPro" id="IPR001383">
    <property type="entry name" value="Ribosomal_bL28_bact-type"/>
</dbReference>
<evidence type="ECO:0000256" key="2">
    <source>
        <dbReference type="ARBA" id="ARBA00022980"/>
    </source>
</evidence>
<keyword evidence="2 5" id="KW-0689">Ribosomal protein</keyword>
<evidence type="ECO:0000313" key="6">
    <source>
        <dbReference type="EMBL" id="OOQ60043.1"/>
    </source>
</evidence>
<reference evidence="6 7" key="1">
    <citation type="submission" date="2016-07" db="EMBL/GenBank/DDBJ databases">
        <title>Genomic analysis of zinc-resistant bacterium Mucilaginibacter pedocola TBZ30.</title>
        <authorList>
            <person name="Huang J."/>
            <person name="Tang J."/>
        </authorList>
    </citation>
    <scope>NUCLEOTIDE SEQUENCE [LARGE SCALE GENOMIC DNA]</scope>
    <source>
        <strain evidence="6 7">TBZ30</strain>
    </source>
</reference>